<dbReference type="SUPFAM" id="SSF56059">
    <property type="entry name" value="Glutathione synthetase ATP-binding domain-like"/>
    <property type="match status" value="1"/>
</dbReference>
<dbReference type="Gene3D" id="3.40.50.261">
    <property type="entry name" value="Succinyl-CoA synthetase domains"/>
    <property type="match status" value="2"/>
</dbReference>
<keyword evidence="2" id="KW-0547">Nucleotide-binding</keyword>
<dbReference type="Pfam" id="PF13607">
    <property type="entry name" value="Succ_CoA_lig"/>
    <property type="match status" value="1"/>
</dbReference>
<dbReference type="Gene3D" id="3.30.470.20">
    <property type="entry name" value="ATP-grasp fold, B domain"/>
    <property type="match status" value="1"/>
</dbReference>
<dbReference type="InterPro" id="IPR043938">
    <property type="entry name" value="Ligase_CoA_dom"/>
</dbReference>
<evidence type="ECO:0000313" key="6">
    <source>
        <dbReference type="Proteomes" id="UP000177697"/>
    </source>
</evidence>
<dbReference type="Proteomes" id="UP000177697">
    <property type="component" value="Unassembled WGS sequence"/>
</dbReference>
<evidence type="ECO:0000256" key="3">
    <source>
        <dbReference type="ARBA" id="ARBA00022840"/>
    </source>
</evidence>
<feature type="domain" description="CoA-binding" evidence="4">
    <location>
        <begin position="4"/>
        <end position="86"/>
    </location>
</feature>
<dbReference type="InterPro" id="IPR003781">
    <property type="entry name" value="CoA-bd"/>
</dbReference>
<dbReference type="GO" id="GO:0005524">
    <property type="term" value="F:ATP binding"/>
    <property type="evidence" value="ECO:0007669"/>
    <property type="project" value="UniProtKB-KW"/>
</dbReference>
<dbReference type="PANTHER" id="PTHR43334:SF2">
    <property type="entry name" value="ACETATE--COA LIGASE [ADP-FORMING]"/>
    <property type="match status" value="1"/>
</dbReference>
<dbReference type="InterPro" id="IPR036291">
    <property type="entry name" value="NAD(P)-bd_dom_sf"/>
</dbReference>
<dbReference type="Gene3D" id="3.30.1490.20">
    <property type="entry name" value="ATP-grasp fold, A domain"/>
    <property type="match status" value="1"/>
</dbReference>
<gene>
    <name evidence="5" type="ORF">A2431_02485</name>
</gene>
<proteinExistence type="predicted"/>
<dbReference type="EMBL" id="MHWW01000024">
    <property type="protein sequence ID" value="OHB14313.1"/>
    <property type="molecule type" value="Genomic_DNA"/>
</dbReference>
<dbReference type="InterPro" id="IPR013815">
    <property type="entry name" value="ATP_grasp_subdomain_1"/>
</dbReference>
<keyword evidence="3" id="KW-0067">ATP-binding</keyword>
<dbReference type="InterPro" id="IPR032875">
    <property type="entry name" value="Succ_CoA_lig_flav_dom"/>
</dbReference>
<dbReference type="Gene3D" id="3.40.50.720">
    <property type="entry name" value="NAD(P)-binding Rossmann-like Domain"/>
    <property type="match status" value="1"/>
</dbReference>
<dbReference type="Pfam" id="PF19045">
    <property type="entry name" value="Ligase_CoA_2"/>
    <property type="match status" value="1"/>
</dbReference>
<evidence type="ECO:0000256" key="2">
    <source>
        <dbReference type="ARBA" id="ARBA00022741"/>
    </source>
</evidence>
<dbReference type="AlphaFoldDB" id="A0A1G2UY63"/>
<sequence>MDKFFNPKSVAVIGASSDHKKVGFALVKNLSENKKIKVFSVNLENKEIPDDVDLAIIAVKAELVPQILEDCGKKQITNAIVISSGFKEMGPVGKELEDKVAAVAKQNNINLLGPNCLGIIDTKSDLNASFSPHKPLPGKIALLSQSGALGTAMLDWATGEGVGFSKFISLGNEAQLNEIDFLKYLKDDDDTDSILIYLEKVSDGGEFMRLVSEITKSKPVVILKAGVSEHGSKAVMSHTGSLVPSSMAFSGACKQAGAVTVSSLREFFNVAKLLSLGVKTNKPVQNLIILTNGGGPSVVAADLVDNSKSLSLVELNENTKEELKKVLPPMAAIGNPVDIIGDALSDRYEKALDVLCEVEEADGIIVMLTPQMMTEVEATAKLLMKYKNKKMILPVFMGGPSVQAGRVALIESGLVNFAFAKDVTEALDGLTSPPAPLLDAGEGRKKKTISDSIPTESLLHQMPFNDTSKILGDFNIFINGKFLKNKDELYNSLNEYGEGPYAIKMISPDIIHKTDLAAVALNIKNIEEAKKAWDQMHSINSKANIEGVLVQKMSAGREVIIGMKRDATFGPTILFGLGGILAEAIKDTTIRIAPISKDEALKMMQEIKGIKILQGMRGEPPVNFDLLADILVNLSRLALAHPEIKEIDLNPVMATDTSATIVDARVMM</sequence>
<dbReference type="SMART" id="SM00881">
    <property type="entry name" value="CoA_binding"/>
    <property type="match status" value="1"/>
</dbReference>
<evidence type="ECO:0000259" key="4">
    <source>
        <dbReference type="SMART" id="SM00881"/>
    </source>
</evidence>
<comment type="caution">
    <text evidence="5">The sequence shown here is derived from an EMBL/GenBank/DDBJ whole genome shotgun (WGS) entry which is preliminary data.</text>
</comment>
<reference evidence="5 6" key="1">
    <citation type="journal article" date="2016" name="Nat. Commun.">
        <title>Thousands of microbial genomes shed light on interconnected biogeochemical processes in an aquifer system.</title>
        <authorList>
            <person name="Anantharaman K."/>
            <person name="Brown C.T."/>
            <person name="Hug L.A."/>
            <person name="Sharon I."/>
            <person name="Castelle C.J."/>
            <person name="Probst A.J."/>
            <person name="Thomas B.C."/>
            <person name="Singh A."/>
            <person name="Wilkins M.J."/>
            <person name="Karaoz U."/>
            <person name="Brodie E.L."/>
            <person name="Williams K.H."/>
            <person name="Hubbard S.S."/>
            <person name="Banfield J.F."/>
        </authorList>
    </citation>
    <scope>NUCLEOTIDE SEQUENCE [LARGE SCALE GENOMIC DNA]</scope>
</reference>
<dbReference type="InterPro" id="IPR051538">
    <property type="entry name" value="Acyl-CoA_Synth/Transferase"/>
</dbReference>
<dbReference type="Pfam" id="PF13380">
    <property type="entry name" value="CoA_binding_2"/>
    <property type="match status" value="1"/>
</dbReference>
<evidence type="ECO:0000313" key="5">
    <source>
        <dbReference type="EMBL" id="OHB14313.1"/>
    </source>
</evidence>
<dbReference type="InterPro" id="IPR016102">
    <property type="entry name" value="Succinyl-CoA_synth-like"/>
</dbReference>
<organism evidence="5 6">
    <name type="scientific">Candidatus Zambryskibacteria bacterium RIFOXYC1_FULL_39_10</name>
    <dbReference type="NCBI Taxonomy" id="1802779"/>
    <lineage>
        <taxon>Bacteria</taxon>
        <taxon>Candidatus Zambryskiibacteriota</taxon>
    </lineage>
</organism>
<dbReference type="SUPFAM" id="SSF51735">
    <property type="entry name" value="NAD(P)-binding Rossmann-fold domains"/>
    <property type="match status" value="1"/>
</dbReference>
<dbReference type="Pfam" id="PF13549">
    <property type="entry name" value="ATP-grasp_5"/>
    <property type="match status" value="1"/>
</dbReference>
<dbReference type="PANTHER" id="PTHR43334">
    <property type="entry name" value="ACETATE--COA LIGASE [ADP-FORMING]"/>
    <property type="match status" value="1"/>
</dbReference>
<accession>A0A1G2UY63</accession>
<keyword evidence="1" id="KW-0436">Ligase</keyword>
<dbReference type="SUPFAM" id="SSF52210">
    <property type="entry name" value="Succinyl-CoA synthetase domains"/>
    <property type="match status" value="2"/>
</dbReference>
<name>A0A1G2UY63_9BACT</name>
<evidence type="ECO:0000256" key="1">
    <source>
        <dbReference type="ARBA" id="ARBA00022598"/>
    </source>
</evidence>
<dbReference type="GO" id="GO:0043758">
    <property type="term" value="F:acetate-CoA ligase (ADP-forming) activity"/>
    <property type="evidence" value="ECO:0007669"/>
    <property type="project" value="InterPro"/>
</dbReference>
<protein>
    <recommendedName>
        <fullName evidence="4">CoA-binding domain-containing protein</fullName>
    </recommendedName>
</protein>